<evidence type="ECO:0000313" key="3">
    <source>
        <dbReference type="Proteomes" id="UP001313282"/>
    </source>
</evidence>
<gene>
    <name evidence="2" type="ORF">TWF718_001802</name>
</gene>
<dbReference type="AlphaFoldDB" id="A0AAN8RNP3"/>
<proteinExistence type="predicted"/>
<accession>A0AAN8RNP3</accession>
<feature type="compositionally biased region" description="Polar residues" evidence="1">
    <location>
        <begin position="253"/>
        <end position="263"/>
    </location>
</feature>
<sequence>MSFGIDGRRWSEILQFLKAELENELTISNPGRMNEVIQAAQEICQENCRCAGSLGVMTIGNNVACRDFWQVGKCRLIYGCHCFARLGQPRVENTERPPPLRHEFQNAIDLIPRPIRELSENFGWEWLVDPRIARSIAETMRYSPDSIFDVAQENEPPLRLSGPNRNILPGHEPPNFNGGGAGPSDWHQRYGAGDWRGRGRGGGGGSGRGGGVKRDLVSVESLRKTGSDLRDHSDPSLRKGVKGSIKMPAVLGGSQNANGRPAE</sequence>
<organism evidence="2 3">
    <name type="scientific">Orbilia javanica</name>
    <dbReference type="NCBI Taxonomy" id="47235"/>
    <lineage>
        <taxon>Eukaryota</taxon>
        <taxon>Fungi</taxon>
        <taxon>Dikarya</taxon>
        <taxon>Ascomycota</taxon>
        <taxon>Pezizomycotina</taxon>
        <taxon>Orbiliomycetes</taxon>
        <taxon>Orbiliales</taxon>
        <taxon>Orbiliaceae</taxon>
        <taxon>Orbilia</taxon>
    </lineage>
</organism>
<feature type="region of interest" description="Disordered" evidence="1">
    <location>
        <begin position="163"/>
        <end position="263"/>
    </location>
</feature>
<evidence type="ECO:0000256" key="1">
    <source>
        <dbReference type="SAM" id="MobiDB-lite"/>
    </source>
</evidence>
<protein>
    <submittedName>
        <fullName evidence="2">Uncharacterized protein</fullName>
    </submittedName>
</protein>
<dbReference type="Proteomes" id="UP001313282">
    <property type="component" value="Unassembled WGS sequence"/>
</dbReference>
<comment type="caution">
    <text evidence="2">The sequence shown here is derived from an EMBL/GenBank/DDBJ whole genome shotgun (WGS) entry which is preliminary data.</text>
</comment>
<keyword evidence="3" id="KW-1185">Reference proteome</keyword>
<feature type="compositionally biased region" description="Gly residues" evidence="1">
    <location>
        <begin position="200"/>
        <end position="210"/>
    </location>
</feature>
<name>A0AAN8RNP3_9PEZI</name>
<reference evidence="2 3" key="1">
    <citation type="submission" date="2019-10" db="EMBL/GenBank/DDBJ databases">
        <authorList>
            <person name="Palmer J.M."/>
        </authorList>
    </citation>
    <scope>NUCLEOTIDE SEQUENCE [LARGE SCALE GENOMIC DNA]</scope>
    <source>
        <strain evidence="2 3">TWF718</strain>
    </source>
</reference>
<dbReference type="EMBL" id="JAVHNR010000001">
    <property type="protein sequence ID" value="KAK6357493.1"/>
    <property type="molecule type" value="Genomic_DNA"/>
</dbReference>
<evidence type="ECO:0000313" key="2">
    <source>
        <dbReference type="EMBL" id="KAK6357493.1"/>
    </source>
</evidence>
<feature type="compositionally biased region" description="Basic and acidic residues" evidence="1">
    <location>
        <begin position="212"/>
        <end position="237"/>
    </location>
</feature>